<keyword evidence="2" id="KW-1185">Reference proteome</keyword>
<dbReference type="Proteomes" id="UP001431783">
    <property type="component" value="Unassembled WGS sequence"/>
</dbReference>
<gene>
    <name evidence="1" type="ORF">WA026_008164</name>
</gene>
<name>A0AAW1TRB5_9CUCU</name>
<organism evidence="1 2">
    <name type="scientific">Henosepilachna vigintioctopunctata</name>
    <dbReference type="NCBI Taxonomy" id="420089"/>
    <lineage>
        <taxon>Eukaryota</taxon>
        <taxon>Metazoa</taxon>
        <taxon>Ecdysozoa</taxon>
        <taxon>Arthropoda</taxon>
        <taxon>Hexapoda</taxon>
        <taxon>Insecta</taxon>
        <taxon>Pterygota</taxon>
        <taxon>Neoptera</taxon>
        <taxon>Endopterygota</taxon>
        <taxon>Coleoptera</taxon>
        <taxon>Polyphaga</taxon>
        <taxon>Cucujiformia</taxon>
        <taxon>Coccinelloidea</taxon>
        <taxon>Coccinellidae</taxon>
        <taxon>Epilachninae</taxon>
        <taxon>Epilachnini</taxon>
        <taxon>Henosepilachna</taxon>
    </lineage>
</organism>
<evidence type="ECO:0000313" key="2">
    <source>
        <dbReference type="Proteomes" id="UP001431783"/>
    </source>
</evidence>
<accession>A0AAW1TRB5</accession>
<reference evidence="1 2" key="1">
    <citation type="submission" date="2023-03" db="EMBL/GenBank/DDBJ databases">
        <title>Genome insight into feeding habits of ladybird beetles.</title>
        <authorList>
            <person name="Li H.-S."/>
            <person name="Huang Y.-H."/>
            <person name="Pang H."/>
        </authorList>
    </citation>
    <scope>NUCLEOTIDE SEQUENCE [LARGE SCALE GENOMIC DNA]</scope>
    <source>
        <strain evidence="1">SYSU_2023b</strain>
        <tissue evidence="1">Whole body</tissue>
    </source>
</reference>
<proteinExistence type="predicted"/>
<sequence length="104" mass="11980">RKFVRQKYDKAKQPGSAFLITDIFEELSIRRNVLSKTYRALDYASGFYHEQNQLIIGVSSESSTSGFPNMGRTEGQFDCQGGKFENELDTSLTFFDLNHFTFFL</sequence>
<dbReference type="EMBL" id="JARQZJ010000003">
    <property type="protein sequence ID" value="KAK9870602.1"/>
    <property type="molecule type" value="Genomic_DNA"/>
</dbReference>
<comment type="caution">
    <text evidence="1">The sequence shown here is derived from an EMBL/GenBank/DDBJ whole genome shotgun (WGS) entry which is preliminary data.</text>
</comment>
<dbReference type="AlphaFoldDB" id="A0AAW1TRB5"/>
<feature type="non-terminal residue" evidence="1">
    <location>
        <position position="1"/>
    </location>
</feature>
<evidence type="ECO:0000313" key="1">
    <source>
        <dbReference type="EMBL" id="KAK9870602.1"/>
    </source>
</evidence>
<protein>
    <submittedName>
        <fullName evidence="1">Uncharacterized protein</fullName>
    </submittedName>
</protein>